<evidence type="ECO:0000259" key="8">
    <source>
        <dbReference type="Pfam" id="PF20684"/>
    </source>
</evidence>
<feature type="transmembrane region" description="Helical" evidence="7">
    <location>
        <begin position="7"/>
        <end position="31"/>
    </location>
</feature>
<feature type="transmembrane region" description="Helical" evidence="7">
    <location>
        <begin position="178"/>
        <end position="198"/>
    </location>
</feature>
<evidence type="ECO:0000256" key="1">
    <source>
        <dbReference type="ARBA" id="ARBA00004141"/>
    </source>
</evidence>
<dbReference type="OrthoDB" id="2496787at2759"/>
<comment type="subcellular location">
    <subcellularLocation>
        <location evidence="1">Membrane</location>
        <topology evidence="1">Multi-pass membrane protein</topology>
    </subcellularLocation>
</comment>
<organism evidence="9 10">
    <name type="scientific">Cyphellophora europaea (strain CBS 101466)</name>
    <name type="common">Phialophora europaea</name>
    <dbReference type="NCBI Taxonomy" id="1220924"/>
    <lineage>
        <taxon>Eukaryota</taxon>
        <taxon>Fungi</taxon>
        <taxon>Dikarya</taxon>
        <taxon>Ascomycota</taxon>
        <taxon>Pezizomycotina</taxon>
        <taxon>Eurotiomycetes</taxon>
        <taxon>Chaetothyriomycetidae</taxon>
        <taxon>Chaetothyriales</taxon>
        <taxon>Cyphellophoraceae</taxon>
        <taxon>Cyphellophora</taxon>
    </lineage>
</organism>
<feature type="domain" description="Rhodopsin" evidence="8">
    <location>
        <begin position="2"/>
        <end position="244"/>
    </location>
</feature>
<keyword evidence="4 7" id="KW-0472">Membrane</keyword>
<dbReference type="GO" id="GO:0016020">
    <property type="term" value="C:membrane"/>
    <property type="evidence" value="ECO:0007669"/>
    <property type="project" value="UniProtKB-SubCell"/>
</dbReference>
<feature type="transmembrane region" description="Helical" evidence="7">
    <location>
        <begin position="218"/>
        <end position="238"/>
    </location>
</feature>
<evidence type="ECO:0000256" key="2">
    <source>
        <dbReference type="ARBA" id="ARBA00022692"/>
    </source>
</evidence>
<dbReference type="InterPro" id="IPR049326">
    <property type="entry name" value="Rhodopsin_dom_fungi"/>
</dbReference>
<keyword evidence="2 7" id="KW-0812">Transmembrane</keyword>
<dbReference type="PANTHER" id="PTHR33048">
    <property type="entry name" value="PTH11-LIKE INTEGRAL MEMBRANE PROTEIN (AFU_ORTHOLOGUE AFUA_5G11245)"/>
    <property type="match status" value="1"/>
</dbReference>
<dbReference type="InParanoid" id="W2SB96"/>
<dbReference type="InterPro" id="IPR052337">
    <property type="entry name" value="SAT4-like"/>
</dbReference>
<proteinExistence type="inferred from homology"/>
<evidence type="ECO:0000256" key="3">
    <source>
        <dbReference type="ARBA" id="ARBA00022989"/>
    </source>
</evidence>
<feature type="region of interest" description="Disordered" evidence="6">
    <location>
        <begin position="256"/>
        <end position="332"/>
    </location>
</feature>
<dbReference type="VEuPathDB" id="FungiDB:HMPREF1541_00051"/>
<evidence type="ECO:0000313" key="10">
    <source>
        <dbReference type="Proteomes" id="UP000030752"/>
    </source>
</evidence>
<feature type="transmembrane region" description="Helical" evidence="7">
    <location>
        <begin position="98"/>
        <end position="119"/>
    </location>
</feature>
<reference evidence="9 10" key="1">
    <citation type="submission" date="2013-03" db="EMBL/GenBank/DDBJ databases">
        <title>The Genome Sequence of Phialophora europaea CBS 101466.</title>
        <authorList>
            <consortium name="The Broad Institute Genomics Platform"/>
            <person name="Cuomo C."/>
            <person name="de Hoog S."/>
            <person name="Gorbushina A."/>
            <person name="Walker B."/>
            <person name="Young S.K."/>
            <person name="Zeng Q."/>
            <person name="Gargeya S."/>
            <person name="Fitzgerald M."/>
            <person name="Haas B."/>
            <person name="Abouelleil A."/>
            <person name="Allen A.W."/>
            <person name="Alvarado L."/>
            <person name="Arachchi H.M."/>
            <person name="Berlin A.M."/>
            <person name="Chapman S.B."/>
            <person name="Gainer-Dewar J."/>
            <person name="Goldberg J."/>
            <person name="Griggs A."/>
            <person name="Gujja S."/>
            <person name="Hansen M."/>
            <person name="Howarth C."/>
            <person name="Imamovic A."/>
            <person name="Ireland A."/>
            <person name="Larimer J."/>
            <person name="McCowan C."/>
            <person name="Murphy C."/>
            <person name="Pearson M."/>
            <person name="Poon T.W."/>
            <person name="Priest M."/>
            <person name="Roberts A."/>
            <person name="Saif S."/>
            <person name="Shea T."/>
            <person name="Sisk P."/>
            <person name="Sykes S."/>
            <person name="Wortman J."/>
            <person name="Nusbaum C."/>
            <person name="Birren B."/>
        </authorList>
    </citation>
    <scope>NUCLEOTIDE SEQUENCE [LARGE SCALE GENOMIC DNA]</scope>
    <source>
        <strain evidence="9 10">CBS 101466</strain>
    </source>
</reference>
<dbReference type="HOGENOM" id="CLU_028200_6_1_1"/>
<evidence type="ECO:0000256" key="7">
    <source>
        <dbReference type="SAM" id="Phobius"/>
    </source>
</evidence>
<name>W2SB96_CYPE1</name>
<dbReference type="EMBL" id="KB822711">
    <property type="protein sequence ID" value="ETN45870.1"/>
    <property type="molecule type" value="Genomic_DNA"/>
</dbReference>
<protein>
    <recommendedName>
        <fullName evidence="8">Rhodopsin domain-containing protein</fullName>
    </recommendedName>
</protein>
<keyword evidence="10" id="KW-1185">Reference proteome</keyword>
<sequence>MWGWADMIIWAVTVLMIGNAICNPFGMFSFYSSGRSNKLARHFGFGRDVWRLPFSHTTAANRIFFIGGVIYVAAVAMTKMAFLLFYIRLFPTLKFGRIAYPLLALTFVQGTIFTFLFLFQCSPINYAWLQWDGEADGTCLNFDIGAAIHAIVNIILDFLIFALPVFQLRKLNMSKKRRWQVLLMFAVGFFVTLISIVRLTSLVHLGDSINLTYDYIPLAYFSDLELNIGIACFCMPAARVVIRRFFPNCGIATTGHDSVENKPTNSRINHAGPLRDRGYSLSDSAGSVLTGSEPTAKVPKKVSTRRPPQDEDSDQVELVPYGQEVSGARVWT</sequence>
<evidence type="ECO:0000256" key="4">
    <source>
        <dbReference type="ARBA" id="ARBA00023136"/>
    </source>
</evidence>
<keyword evidence="3 7" id="KW-1133">Transmembrane helix</keyword>
<feature type="compositionally biased region" description="Polar residues" evidence="6">
    <location>
        <begin position="281"/>
        <end position="293"/>
    </location>
</feature>
<dbReference type="STRING" id="1220924.W2SB96"/>
<dbReference type="eggNOG" id="ENOG502T2ZX">
    <property type="taxonomic scope" value="Eukaryota"/>
</dbReference>
<dbReference type="Proteomes" id="UP000030752">
    <property type="component" value="Unassembled WGS sequence"/>
</dbReference>
<dbReference type="AlphaFoldDB" id="W2SB96"/>
<gene>
    <name evidence="9" type="ORF">HMPREF1541_00051</name>
</gene>
<dbReference type="Pfam" id="PF20684">
    <property type="entry name" value="Fung_rhodopsin"/>
    <property type="match status" value="1"/>
</dbReference>
<evidence type="ECO:0000256" key="5">
    <source>
        <dbReference type="ARBA" id="ARBA00038359"/>
    </source>
</evidence>
<evidence type="ECO:0000256" key="6">
    <source>
        <dbReference type="SAM" id="MobiDB-lite"/>
    </source>
</evidence>
<feature type="transmembrane region" description="Helical" evidence="7">
    <location>
        <begin position="146"/>
        <end position="166"/>
    </location>
</feature>
<comment type="similarity">
    <text evidence="5">Belongs to the SAT4 family.</text>
</comment>
<evidence type="ECO:0000313" key="9">
    <source>
        <dbReference type="EMBL" id="ETN45870.1"/>
    </source>
</evidence>
<dbReference type="PANTHER" id="PTHR33048:SF160">
    <property type="entry name" value="SAT4 FAMILY MEMBRANE PROTEIN"/>
    <property type="match status" value="1"/>
</dbReference>
<accession>W2SB96</accession>
<feature type="transmembrane region" description="Helical" evidence="7">
    <location>
        <begin position="63"/>
        <end position="86"/>
    </location>
</feature>
<dbReference type="RefSeq" id="XP_008710582.1">
    <property type="nucleotide sequence ID" value="XM_008712360.1"/>
</dbReference>
<dbReference type="GeneID" id="19967390"/>